<dbReference type="AlphaFoldDB" id="A0A9W8BAT6"/>
<evidence type="ECO:0000313" key="10">
    <source>
        <dbReference type="EMBL" id="KAJ1982425.1"/>
    </source>
</evidence>
<dbReference type="OrthoDB" id="336885at2759"/>
<feature type="domain" description="DNA polymerase alpha subunit B OB" evidence="9">
    <location>
        <begin position="277"/>
        <end position="379"/>
    </location>
</feature>
<dbReference type="PANTHER" id="PTHR23061:SF12">
    <property type="entry name" value="DNA POLYMERASE ALPHA SUBUNIT B"/>
    <property type="match status" value="1"/>
</dbReference>
<dbReference type="GO" id="GO:0003677">
    <property type="term" value="F:DNA binding"/>
    <property type="evidence" value="ECO:0007669"/>
    <property type="project" value="InterPro"/>
</dbReference>
<dbReference type="EMBL" id="JANBQB010000091">
    <property type="protein sequence ID" value="KAJ1982425.1"/>
    <property type="molecule type" value="Genomic_DNA"/>
</dbReference>
<accession>A0A9W8BAT6</accession>
<keyword evidence="4 6" id="KW-0235">DNA replication</keyword>
<dbReference type="InterPro" id="IPR054300">
    <property type="entry name" value="OB_DPOA2"/>
</dbReference>
<name>A0A9W8BAT6_9FUNG</name>
<gene>
    <name evidence="10" type="primary">POL12</name>
    <name evidence="10" type="ORF">H4R34_001718</name>
</gene>
<keyword evidence="11" id="KW-1185">Reference proteome</keyword>
<dbReference type="InterPro" id="IPR016722">
    <property type="entry name" value="DNA_pol_alpha_bsu"/>
</dbReference>
<keyword evidence="10" id="KW-0548">Nucleotidyltransferase</keyword>
<dbReference type="Pfam" id="PF04042">
    <property type="entry name" value="DNA_pol_E_B"/>
    <property type="match status" value="1"/>
</dbReference>
<dbReference type="Proteomes" id="UP001151582">
    <property type="component" value="Unassembled WGS sequence"/>
</dbReference>
<comment type="subcellular location">
    <subcellularLocation>
        <location evidence="1 6">Nucleus</location>
    </subcellularLocation>
</comment>
<evidence type="ECO:0000256" key="2">
    <source>
        <dbReference type="ARBA" id="ARBA00007299"/>
    </source>
</evidence>
<comment type="function">
    <text evidence="6">Accessory subunit of the DNA polymerase alpha complex (also known as the alpha DNA polymerase-primase complex) which plays an essential role in the initiation of DNA synthesis.</text>
</comment>
<sequence>MLSNHTPMAVTDADLTRAFGTVLDNCPDAIAELKSLCTTLGLQADDLFYKWESYSIQQERAGKSNDTLQPTMGPVQPHGDHLARFRQYINRDLEKQAYANSTVHTPERKGYGLAMGTSGSHKKAGLLNYGLNRGVKGATLGSPGLKEPRTYDRSNVDALIQNLASPRTPKKGQRIDHGLGSMASLPPHLRTPTSKTRGASAIFSPHSYVSPSAPSPQSKRFSERVNRGKLEETFNSQLGVYEGTRPSNLPAVSIKLLPHAELYRFQYMHEKIAARAEALDRVIEWGAEKLRDAYQVEEFGHPGQPSQGPILVVGRVCSDSEAKLNDRSIVLESSRALGGGARTLLDVSQVPEFAFFPGQIVGLEGANTDGCTFTVTKVLTVPAPPMPTTEPSILMACQEKRAGVPVQVMAAAGPFTLDDNLEFETLVDFFDVVQGEKPDVVILQGPFLDHRHPLIAQGDVDLSMDEMFQLYIASHFRQLAKTSPHTKIILVPSPRDLLHPFVSFPQPPLEVITKFQLPNNVMCLPNPAQFRINEVHFAVSNVDVLFHLGAEEISRAVTTTRRMDRLGRLAKHLLDQRSLYPVFPPALHDVNLQCQHLDFLRLPHAPDVLLTSSQLNHFAKKVGNVLCINTGFLTKKQVGGTFAKLSVFPLTTPPTAPSSLQDPSFSAPHNVSDRTRVDIVRV</sequence>
<evidence type="ECO:0000256" key="4">
    <source>
        <dbReference type="ARBA" id="ARBA00022705"/>
    </source>
</evidence>
<reference evidence="10" key="1">
    <citation type="submission" date="2022-07" db="EMBL/GenBank/DDBJ databases">
        <title>Phylogenomic reconstructions and comparative analyses of Kickxellomycotina fungi.</title>
        <authorList>
            <person name="Reynolds N.K."/>
            <person name="Stajich J.E."/>
            <person name="Barry K."/>
            <person name="Grigoriev I.V."/>
            <person name="Crous P."/>
            <person name="Smith M.E."/>
        </authorList>
    </citation>
    <scope>NUCLEOTIDE SEQUENCE</scope>
    <source>
        <strain evidence="10">RSA 567</strain>
    </source>
</reference>
<dbReference type="Pfam" id="PF22062">
    <property type="entry name" value="OB_DPOA2"/>
    <property type="match status" value="1"/>
</dbReference>
<dbReference type="PIRSF" id="PIRSF018300">
    <property type="entry name" value="DNA_pol_alph_2"/>
    <property type="match status" value="1"/>
</dbReference>
<evidence type="ECO:0000259" key="9">
    <source>
        <dbReference type="Pfam" id="PF22062"/>
    </source>
</evidence>
<organism evidence="10 11">
    <name type="scientific">Dimargaris verticillata</name>
    <dbReference type="NCBI Taxonomy" id="2761393"/>
    <lineage>
        <taxon>Eukaryota</taxon>
        <taxon>Fungi</taxon>
        <taxon>Fungi incertae sedis</taxon>
        <taxon>Zoopagomycota</taxon>
        <taxon>Kickxellomycotina</taxon>
        <taxon>Dimargaritomycetes</taxon>
        <taxon>Dimargaritales</taxon>
        <taxon>Dimargaritaceae</taxon>
        <taxon>Dimargaris</taxon>
    </lineage>
</organism>
<keyword evidence="10" id="KW-0808">Transferase</keyword>
<feature type="compositionally biased region" description="Polar residues" evidence="7">
    <location>
        <begin position="207"/>
        <end position="219"/>
    </location>
</feature>
<dbReference type="Gene3D" id="3.60.21.60">
    <property type="match status" value="2"/>
</dbReference>
<evidence type="ECO:0000256" key="3">
    <source>
        <dbReference type="ARBA" id="ARBA00018596"/>
    </source>
</evidence>
<feature type="domain" description="DNA polymerase alpha/delta/epsilon subunit B" evidence="8">
    <location>
        <begin position="408"/>
        <end position="620"/>
    </location>
</feature>
<evidence type="ECO:0000256" key="5">
    <source>
        <dbReference type="ARBA" id="ARBA00023242"/>
    </source>
</evidence>
<evidence type="ECO:0000256" key="1">
    <source>
        <dbReference type="ARBA" id="ARBA00004123"/>
    </source>
</evidence>
<dbReference type="GO" id="GO:0003887">
    <property type="term" value="F:DNA-directed DNA polymerase activity"/>
    <property type="evidence" value="ECO:0007669"/>
    <property type="project" value="UniProtKB-KW"/>
</dbReference>
<dbReference type="InterPro" id="IPR007185">
    <property type="entry name" value="DNA_pol_a/d/e_bsu"/>
</dbReference>
<evidence type="ECO:0000256" key="7">
    <source>
        <dbReference type="SAM" id="MobiDB-lite"/>
    </source>
</evidence>
<evidence type="ECO:0000313" key="11">
    <source>
        <dbReference type="Proteomes" id="UP001151582"/>
    </source>
</evidence>
<evidence type="ECO:0000259" key="8">
    <source>
        <dbReference type="Pfam" id="PF04042"/>
    </source>
</evidence>
<comment type="similarity">
    <text evidence="2 6">Belongs to the DNA polymerase alpha subunit B family.</text>
</comment>
<evidence type="ECO:0000256" key="6">
    <source>
        <dbReference type="PIRNR" id="PIRNR018300"/>
    </source>
</evidence>
<protein>
    <recommendedName>
        <fullName evidence="3 6">DNA polymerase alpha subunit B</fullName>
    </recommendedName>
</protein>
<dbReference type="PANTHER" id="PTHR23061">
    <property type="entry name" value="DNA POLYMERASE 2 ALPHA 70 KDA SUBUNIT"/>
    <property type="match status" value="1"/>
</dbReference>
<proteinExistence type="inferred from homology"/>
<feature type="region of interest" description="Disordered" evidence="7">
    <location>
        <begin position="180"/>
        <end position="221"/>
    </location>
</feature>
<comment type="caution">
    <text evidence="10">The sequence shown here is derived from an EMBL/GenBank/DDBJ whole genome shotgun (WGS) entry which is preliminary data.</text>
</comment>
<keyword evidence="10" id="KW-0239">DNA-directed DNA polymerase</keyword>
<keyword evidence="5 6" id="KW-0539">Nucleus</keyword>
<dbReference type="GO" id="GO:0005658">
    <property type="term" value="C:alpha DNA polymerase:primase complex"/>
    <property type="evidence" value="ECO:0007669"/>
    <property type="project" value="TreeGrafter"/>
</dbReference>
<dbReference type="GO" id="GO:0006270">
    <property type="term" value="P:DNA replication initiation"/>
    <property type="evidence" value="ECO:0007669"/>
    <property type="project" value="TreeGrafter"/>
</dbReference>